<proteinExistence type="predicted"/>
<organism evidence="2 3">
    <name type="scientific">Podospora bellae-mahoneyi</name>
    <dbReference type="NCBI Taxonomy" id="2093777"/>
    <lineage>
        <taxon>Eukaryota</taxon>
        <taxon>Fungi</taxon>
        <taxon>Dikarya</taxon>
        <taxon>Ascomycota</taxon>
        <taxon>Pezizomycotina</taxon>
        <taxon>Sordariomycetes</taxon>
        <taxon>Sordariomycetidae</taxon>
        <taxon>Sordariales</taxon>
        <taxon>Podosporaceae</taxon>
        <taxon>Podospora</taxon>
    </lineage>
</organism>
<feature type="region of interest" description="Disordered" evidence="1">
    <location>
        <begin position="146"/>
        <end position="168"/>
    </location>
</feature>
<dbReference type="EMBL" id="JAFFGZ010000009">
    <property type="protein sequence ID" value="KAK4639845.1"/>
    <property type="molecule type" value="Genomic_DNA"/>
</dbReference>
<evidence type="ECO:0000256" key="1">
    <source>
        <dbReference type="SAM" id="MobiDB-lite"/>
    </source>
</evidence>
<name>A0ABR0F9Z1_9PEZI</name>
<feature type="region of interest" description="Disordered" evidence="1">
    <location>
        <begin position="58"/>
        <end position="94"/>
    </location>
</feature>
<protein>
    <submittedName>
        <fullName evidence="2">Uncharacterized protein</fullName>
    </submittedName>
</protein>
<reference evidence="2 3" key="1">
    <citation type="journal article" date="2023" name="bioRxiv">
        <title>High-quality genome assemblies of four members of thePodospora anserinaspecies complex.</title>
        <authorList>
            <person name="Ament-Velasquez S.L."/>
            <person name="Vogan A.A."/>
            <person name="Wallerman O."/>
            <person name="Hartmann F."/>
            <person name="Gautier V."/>
            <person name="Silar P."/>
            <person name="Giraud T."/>
            <person name="Johannesson H."/>
        </authorList>
    </citation>
    <scope>NUCLEOTIDE SEQUENCE [LARGE SCALE GENOMIC DNA]</scope>
    <source>
        <strain evidence="2 3">CBS 112042</strain>
    </source>
</reference>
<comment type="caution">
    <text evidence="2">The sequence shown here is derived from an EMBL/GenBank/DDBJ whole genome shotgun (WGS) entry which is preliminary data.</text>
</comment>
<keyword evidence="3" id="KW-1185">Reference proteome</keyword>
<accession>A0ABR0F9Z1</accession>
<dbReference type="RefSeq" id="XP_062728821.1">
    <property type="nucleotide sequence ID" value="XM_062881721.1"/>
</dbReference>
<dbReference type="GeneID" id="87901203"/>
<dbReference type="Proteomes" id="UP001322138">
    <property type="component" value="Unassembled WGS sequence"/>
</dbReference>
<evidence type="ECO:0000313" key="3">
    <source>
        <dbReference type="Proteomes" id="UP001322138"/>
    </source>
</evidence>
<evidence type="ECO:0000313" key="2">
    <source>
        <dbReference type="EMBL" id="KAK4639845.1"/>
    </source>
</evidence>
<sequence>MDSEEESVSECEYQEIWSAERIAKAPGCQLRAVLKALCKVDVKLRERITQALEAVQSYDGEGEESEEGELECDWEAGEWEDWDSDAGDPRGDERNKDLYLAGFKYIYCDKEGGRSGCTLGHHQARDPTQPIYRKISDMEPAVLRKMKRKREHSDYQAPESNRFVRYRR</sequence>
<gene>
    <name evidence="2" type="ORF">QC761_701350</name>
</gene>
<feature type="compositionally biased region" description="Acidic residues" evidence="1">
    <location>
        <begin position="60"/>
        <end position="86"/>
    </location>
</feature>